<dbReference type="AlphaFoldDB" id="A0A147BCA4"/>
<reference evidence="1" key="1">
    <citation type="journal article" date="2018" name="PLoS Negl. Trop. Dis.">
        <title>Sialome diversity of ticks revealed by RNAseq of single tick salivary glands.</title>
        <authorList>
            <person name="Perner J."/>
            <person name="Kropackova S."/>
            <person name="Kopacek P."/>
            <person name="Ribeiro J.M."/>
        </authorList>
    </citation>
    <scope>NUCLEOTIDE SEQUENCE</scope>
    <source>
        <strain evidence="1">Siblings of single egg batch collected in Ceske Budejovice</strain>
        <tissue evidence="1">Salivary glands</tissue>
    </source>
</reference>
<dbReference type="EMBL" id="GEGO01007001">
    <property type="protein sequence ID" value="JAR88403.1"/>
    <property type="molecule type" value="Transcribed_RNA"/>
</dbReference>
<sequence length="315" mass="35514">PPQCMARLPRSVLLRKFWKASEWQQWLLYFSLVCVDGILPERYLNHFSLLVRGIFLLLQDEVSTADISDSTDCLVQFVVGVQFLYSEKEMTSNVHLLLHLAKSVVLQGPLWAHSCFTFEANMGRLKSLVTSAKGVPHQVMTRVMMAHRVNACKAVASPHVRDFLGCGAPEEEPVALLGKPRPVEGALLRLVERQVPQQITGPVVEHNRVRISGRLFHSEQYQRPDKTDCTAVKLSNNVCAKIEHIVSVSCSDMNRVFLVTRNYAASASFGTTHIIKVERWSSQKVTEINASAVGCLWLECKGKFFFCNLVNRFRS</sequence>
<dbReference type="PANTHER" id="PTHR46579">
    <property type="entry name" value="F5/8 TYPE C DOMAIN-CONTAINING PROTEIN-RELATED"/>
    <property type="match status" value="1"/>
</dbReference>
<name>A0A147BCA4_IXORI</name>
<feature type="non-terminal residue" evidence="1">
    <location>
        <position position="1"/>
    </location>
</feature>
<proteinExistence type="predicted"/>
<organism evidence="1">
    <name type="scientific">Ixodes ricinus</name>
    <name type="common">Common tick</name>
    <name type="synonym">Acarus ricinus</name>
    <dbReference type="NCBI Taxonomy" id="34613"/>
    <lineage>
        <taxon>Eukaryota</taxon>
        <taxon>Metazoa</taxon>
        <taxon>Ecdysozoa</taxon>
        <taxon>Arthropoda</taxon>
        <taxon>Chelicerata</taxon>
        <taxon>Arachnida</taxon>
        <taxon>Acari</taxon>
        <taxon>Parasitiformes</taxon>
        <taxon>Ixodida</taxon>
        <taxon>Ixodoidea</taxon>
        <taxon>Ixodidae</taxon>
        <taxon>Ixodinae</taxon>
        <taxon>Ixodes</taxon>
    </lineage>
</organism>
<evidence type="ECO:0000313" key="1">
    <source>
        <dbReference type="EMBL" id="JAR88403.1"/>
    </source>
</evidence>
<protein>
    <submittedName>
        <fullName evidence="1">Uncharacterized protein</fullName>
    </submittedName>
</protein>
<dbReference type="PANTHER" id="PTHR46579:SF1">
    <property type="entry name" value="F5_8 TYPE C DOMAIN-CONTAINING PROTEIN"/>
    <property type="match status" value="1"/>
</dbReference>
<accession>A0A147BCA4</accession>